<accession>A0ABT1RWH6</accession>
<feature type="coiled-coil region" evidence="1">
    <location>
        <begin position="38"/>
        <end position="65"/>
    </location>
</feature>
<name>A0ABT1RWH6_9FIRM</name>
<proteinExistence type="predicted"/>
<gene>
    <name evidence="3" type="ORF">NE695_03780</name>
</gene>
<keyword evidence="4" id="KW-1185">Reference proteome</keyword>
<dbReference type="InterPro" id="IPR029441">
    <property type="entry name" value="Cass2"/>
</dbReference>
<keyword evidence="1" id="KW-0175">Coiled coil</keyword>
<evidence type="ECO:0000313" key="3">
    <source>
        <dbReference type="EMBL" id="MCQ4839034.1"/>
    </source>
</evidence>
<dbReference type="SUPFAM" id="SSF55136">
    <property type="entry name" value="Probable bacterial effector-binding domain"/>
    <property type="match status" value="1"/>
</dbReference>
<sequence length="231" mass="26947">MLQKFVEALKERAYLPAPTVLLKDDNLQKLIHSLSPVKNQFQEERVSDMEKLNQAEENLSKLKDVRIIHIPPATVAAAHFIGEEPENQVGKWISDFARQSRIWEIYPQVRLFGFNAPNPVDETGCHGYEMWLTIPEDMEVPEPLEKKRFEGGVYAAHMIRMGNFYEWAWLDRWVQENGEYVYRGSGNPENMFGSLEEHLNYFTLVQEMQEGEPEVLQLDLLIPVIKRKTEK</sequence>
<feature type="domain" description="Integron-associated effector binding protein" evidence="2">
    <location>
        <begin position="66"/>
        <end position="224"/>
    </location>
</feature>
<evidence type="ECO:0000313" key="4">
    <source>
        <dbReference type="Proteomes" id="UP001524473"/>
    </source>
</evidence>
<dbReference type="RefSeq" id="WP_242871161.1">
    <property type="nucleotide sequence ID" value="NZ_CAJKKG010000006.1"/>
</dbReference>
<dbReference type="InterPro" id="IPR011256">
    <property type="entry name" value="Reg_factor_effector_dom_sf"/>
</dbReference>
<dbReference type="Proteomes" id="UP001524473">
    <property type="component" value="Unassembled WGS sequence"/>
</dbReference>
<dbReference type="EMBL" id="JANFZH010000006">
    <property type="protein sequence ID" value="MCQ4839034.1"/>
    <property type="molecule type" value="Genomic_DNA"/>
</dbReference>
<dbReference type="Pfam" id="PF14526">
    <property type="entry name" value="Cass2"/>
    <property type="match status" value="1"/>
</dbReference>
<evidence type="ECO:0000256" key="1">
    <source>
        <dbReference type="SAM" id="Coils"/>
    </source>
</evidence>
<comment type="caution">
    <text evidence="3">The sequence shown here is derived from an EMBL/GenBank/DDBJ whole genome shotgun (WGS) entry which is preliminary data.</text>
</comment>
<evidence type="ECO:0000259" key="2">
    <source>
        <dbReference type="Pfam" id="PF14526"/>
    </source>
</evidence>
<protein>
    <submittedName>
        <fullName evidence="3">GyrI-like domain-containing protein</fullName>
    </submittedName>
</protein>
<reference evidence="3 4" key="1">
    <citation type="submission" date="2022-06" db="EMBL/GenBank/DDBJ databases">
        <title>Isolation of gut microbiota from human fecal samples.</title>
        <authorList>
            <person name="Pamer E.G."/>
            <person name="Barat B."/>
            <person name="Waligurski E."/>
            <person name="Medina S."/>
            <person name="Paddock L."/>
            <person name="Mostad J."/>
        </authorList>
    </citation>
    <scope>NUCLEOTIDE SEQUENCE [LARGE SCALE GENOMIC DNA]</scope>
    <source>
        <strain evidence="3 4">DFI.9.73</strain>
    </source>
</reference>
<organism evidence="3 4">
    <name type="scientific">Neglectibacter timonensis</name>
    <dbReference type="NCBI Taxonomy" id="1776382"/>
    <lineage>
        <taxon>Bacteria</taxon>
        <taxon>Bacillati</taxon>
        <taxon>Bacillota</taxon>
        <taxon>Clostridia</taxon>
        <taxon>Eubacteriales</taxon>
        <taxon>Oscillospiraceae</taxon>
        <taxon>Neglectibacter</taxon>
    </lineage>
</organism>
<dbReference type="Gene3D" id="3.20.80.10">
    <property type="entry name" value="Regulatory factor, effector binding domain"/>
    <property type="match status" value="1"/>
</dbReference>